<comment type="similarity">
    <text evidence="20">Belongs to the peroxidase family. Classical plant (class III) peroxidase subfamily.</text>
</comment>
<evidence type="ECO:0000256" key="18">
    <source>
        <dbReference type="PIRSR" id="PIRSR600823-4"/>
    </source>
</evidence>
<dbReference type="Gene3D" id="1.10.420.10">
    <property type="entry name" value="Peroxidase, domain 2"/>
    <property type="match status" value="1"/>
</dbReference>
<feature type="disulfide bond" evidence="19">
    <location>
        <begin position="202"/>
        <end position="229"/>
    </location>
</feature>
<evidence type="ECO:0000256" key="6">
    <source>
        <dbReference type="ARBA" id="ARBA00022559"/>
    </source>
</evidence>
<feature type="binding site" evidence="17">
    <location>
        <position position="77"/>
    </location>
    <ligand>
        <name>Ca(2+)</name>
        <dbReference type="ChEBI" id="CHEBI:29108"/>
        <label>1</label>
    </ligand>
</feature>
<dbReference type="PRINTS" id="PR00458">
    <property type="entry name" value="PEROXIDASE"/>
</dbReference>
<dbReference type="EMBL" id="CAMGYJ010000004">
    <property type="protein sequence ID" value="CAI0401752.1"/>
    <property type="molecule type" value="Genomic_DNA"/>
</dbReference>
<dbReference type="InterPro" id="IPR033905">
    <property type="entry name" value="Secretory_peroxidase"/>
</dbReference>
<reference evidence="22" key="1">
    <citation type="submission" date="2022-08" db="EMBL/GenBank/DDBJ databases">
        <authorList>
            <person name="Gutierrez-Valencia J."/>
        </authorList>
    </citation>
    <scope>NUCLEOTIDE SEQUENCE</scope>
</reference>
<dbReference type="Pfam" id="PF00141">
    <property type="entry name" value="peroxidase"/>
    <property type="match status" value="1"/>
</dbReference>
<evidence type="ECO:0000256" key="14">
    <source>
        <dbReference type="ARBA" id="ARBA00023180"/>
    </source>
</evidence>
<proteinExistence type="inferred from homology"/>
<evidence type="ECO:0000313" key="23">
    <source>
        <dbReference type="Proteomes" id="UP001154282"/>
    </source>
</evidence>
<dbReference type="FunFam" id="1.10.520.10:FF:000009">
    <property type="entry name" value="Peroxidase"/>
    <property type="match status" value="1"/>
</dbReference>
<accession>A0AAV0IW94</accession>
<evidence type="ECO:0000256" key="5">
    <source>
        <dbReference type="ARBA" id="ARBA00012313"/>
    </source>
</evidence>
<evidence type="ECO:0000256" key="8">
    <source>
        <dbReference type="ARBA" id="ARBA00022723"/>
    </source>
</evidence>
<comment type="caution">
    <text evidence="22">The sequence shown here is derived from an EMBL/GenBank/DDBJ whole genome shotgun (WGS) entry which is preliminary data.</text>
</comment>
<feature type="signal peptide" evidence="20">
    <location>
        <begin position="1"/>
        <end position="19"/>
    </location>
</feature>
<evidence type="ECO:0000259" key="21">
    <source>
        <dbReference type="PROSITE" id="PS50873"/>
    </source>
</evidence>
<feature type="binding site" evidence="17">
    <location>
        <position position="244"/>
    </location>
    <ligand>
        <name>Ca(2+)</name>
        <dbReference type="ChEBI" id="CHEBI:29108"/>
        <label>2</label>
    </ligand>
</feature>
<keyword evidence="13 19" id="KW-1015">Disulfide bond</keyword>
<comment type="cofactor">
    <cofactor evidence="17 20">
        <name>heme b</name>
        <dbReference type="ChEBI" id="CHEBI:60344"/>
    </cofactor>
    <text evidence="17 20">Binds 1 heme b (iron(II)-protoporphyrin IX) group per subunit.</text>
</comment>
<keyword evidence="23" id="KW-1185">Reference proteome</keyword>
<feature type="binding site" evidence="17">
    <location>
        <position position="249"/>
    </location>
    <ligand>
        <name>Ca(2+)</name>
        <dbReference type="ChEBI" id="CHEBI:29108"/>
        <label>2</label>
    </ligand>
</feature>
<evidence type="ECO:0000256" key="20">
    <source>
        <dbReference type="RuleBase" id="RU362060"/>
    </source>
</evidence>
<feature type="binding site" evidence="17">
    <location>
        <position position="196"/>
    </location>
    <ligand>
        <name>Ca(2+)</name>
        <dbReference type="ChEBI" id="CHEBI:29108"/>
        <label>2</label>
    </ligand>
</feature>
<dbReference type="InterPro" id="IPR010255">
    <property type="entry name" value="Haem_peroxidase_sf"/>
</dbReference>
<evidence type="ECO:0000256" key="1">
    <source>
        <dbReference type="ARBA" id="ARBA00000189"/>
    </source>
</evidence>
<feature type="disulfide bond" evidence="19">
    <location>
        <begin position="69"/>
        <end position="74"/>
    </location>
</feature>
<keyword evidence="9 20" id="KW-0732">Signal</keyword>
<keyword evidence="8 17" id="KW-0479">Metal-binding</keyword>
<feature type="binding site" evidence="16">
    <location>
        <position position="165"/>
    </location>
    <ligand>
        <name>substrate</name>
    </ligand>
</feature>
<dbReference type="GO" id="GO:0140825">
    <property type="term" value="F:lactoperoxidase activity"/>
    <property type="evidence" value="ECO:0007669"/>
    <property type="project" value="UniProtKB-EC"/>
</dbReference>
<dbReference type="InterPro" id="IPR019793">
    <property type="entry name" value="Peroxidases_heam-ligand_BS"/>
</dbReference>
<keyword evidence="20" id="KW-0964">Secreted</keyword>
<evidence type="ECO:0000256" key="19">
    <source>
        <dbReference type="PIRSR" id="PIRSR600823-5"/>
    </source>
</evidence>
<dbReference type="InterPro" id="IPR002016">
    <property type="entry name" value="Haem_peroxidase"/>
</dbReference>
<dbReference type="PRINTS" id="PR00461">
    <property type="entry name" value="PLPEROXIDASE"/>
</dbReference>
<keyword evidence="11 20" id="KW-0560">Oxidoreductase</keyword>
<gene>
    <name evidence="22" type="ORF">LITE_LOCUS11325</name>
</gene>
<feature type="binding site" evidence="17">
    <location>
        <position position="73"/>
    </location>
    <ligand>
        <name>Ca(2+)</name>
        <dbReference type="ChEBI" id="CHEBI:29108"/>
        <label>1</label>
    </ligand>
</feature>
<organism evidence="22 23">
    <name type="scientific">Linum tenue</name>
    <dbReference type="NCBI Taxonomy" id="586396"/>
    <lineage>
        <taxon>Eukaryota</taxon>
        <taxon>Viridiplantae</taxon>
        <taxon>Streptophyta</taxon>
        <taxon>Embryophyta</taxon>
        <taxon>Tracheophyta</taxon>
        <taxon>Spermatophyta</taxon>
        <taxon>Magnoliopsida</taxon>
        <taxon>eudicotyledons</taxon>
        <taxon>Gunneridae</taxon>
        <taxon>Pentapetalae</taxon>
        <taxon>rosids</taxon>
        <taxon>fabids</taxon>
        <taxon>Malpighiales</taxon>
        <taxon>Linaceae</taxon>
        <taxon>Linum</taxon>
    </lineage>
</organism>
<feature type="domain" description="Plant heme peroxidase family profile" evidence="21">
    <location>
        <begin position="26"/>
        <end position="321"/>
    </location>
</feature>
<evidence type="ECO:0000256" key="15">
    <source>
        <dbReference type="PIRSR" id="PIRSR600823-1"/>
    </source>
</evidence>
<evidence type="ECO:0000256" key="12">
    <source>
        <dbReference type="ARBA" id="ARBA00023004"/>
    </source>
</evidence>
<comment type="cofactor">
    <cofactor evidence="17 20">
        <name>Ca(2+)</name>
        <dbReference type="ChEBI" id="CHEBI:29108"/>
    </cofactor>
    <text evidence="17 20">Binds 2 calcium ions per subunit.</text>
</comment>
<evidence type="ECO:0000256" key="3">
    <source>
        <dbReference type="ARBA" id="ARBA00004613"/>
    </source>
</evidence>
<evidence type="ECO:0000256" key="16">
    <source>
        <dbReference type="PIRSR" id="PIRSR600823-2"/>
    </source>
</evidence>
<feature type="active site" description="Proton acceptor" evidence="15">
    <location>
        <position position="67"/>
    </location>
</feature>
<dbReference type="SUPFAM" id="SSF48113">
    <property type="entry name" value="Heme-dependent peroxidases"/>
    <property type="match status" value="1"/>
</dbReference>
<feature type="binding site" evidence="17">
    <location>
        <position position="242"/>
    </location>
    <ligand>
        <name>Ca(2+)</name>
        <dbReference type="ChEBI" id="CHEBI:29108"/>
        <label>2</label>
    </ligand>
</feature>
<feature type="site" description="Transition state stabilizer" evidence="18">
    <location>
        <position position="63"/>
    </location>
</feature>
<feature type="binding site" evidence="17">
    <location>
        <position position="75"/>
    </location>
    <ligand>
        <name>Ca(2+)</name>
        <dbReference type="ChEBI" id="CHEBI:29108"/>
        <label>1</label>
    </ligand>
</feature>
<name>A0AAV0IW94_9ROSI</name>
<keyword evidence="10 17" id="KW-0106">Calcium</keyword>
<evidence type="ECO:0000256" key="10">
    <source>
        <dbReference type="ARBA" id="ARBA00022837"/>
    </source>
</evidence>
<evidence type="ECO:0000256" key="13">
    <source>
        <dbReference type="ARBA" id="ARBA00023157"/>
    </source>
</evidence>
<evidence type="ECO:0000256" key="9">
    <source>
        <dbReference type="ARBA" id="ARBA00022729"/>
    </source>
</evidence>
<dbReference type="Gene3D" id="1.10.520.10">
    <property type="match status" value="1"/>
</dbReference>
<feature type="binding site" evidence="17">
    <location>
        <position position="71"/>
    </location>
    <ligand>
        <name>Ca(2+)</name>
        <dbReference type="ChEBI" id="CHEBI:29108"/>
        <label>1</label>
    </ligand>
</feature>
<evidence type="ECO:0000256" key="4">
    <source>
        <dbReference type="ARBA" id="ARBA00006873"/>
    </source>
</evidence>
<dbReference type="AlphaFoldDB" id="A0AAV0IW94"/>
<evidence type="ECO:0000256" key="2">
    <source>
        <dbReference type="ARBA" id="ARBA00002322"/>
    </source>
</evidence>
<dbReference type="PROSITE" id="PS50873">
    <property type="entry name" value="PEROXIDASE_4"/>
    <property type="match status" value="1"/>
</dbReference>
<dbReference type="PROSITE" id="PS00435">
    <property type="entry name" value="PEROXIDASE_1"/>
    <property type="match status" value="1"/>
</dbReference>
<dbReference type="FunFam" id="1.10.420.10:FF:000006">
    <property type="entry name" value="Peroxidase"/>
    <property type="match status" value="1"/>
</dbReference>
<dbReference type="GO" id="GO:0046872">
    <property type="term" value="F:metal ion binding"/>
    <property type="evidence" value="ECO:0007669"/>
    <property type="project" value="UniProtKB-UniRule"/>
</dbReference>
<feature type="chain" id="PRO_5043109883" description="Peroxidase" evidence="20">
    <location>
        <begin position="20"/>
        <end position="322"/>
    </location>
</feature>
<comment type="similarity">
    <text evidence="4">Belongs to the peroxidase family. Ascorbate peroxidase subfamily.</text>
</comment>
<keyword evidence="12 17" id="KW-0408">Iron</keyword>
<feature type="disulfide bond" evidence="19">
    <location>
        <begin position="36"/>
        <end position="117"/>
    </location>
</feature>
<comment type="catalytic activity">
    <reaction evidence="1 20">
        <text>2 a phenolic donor + H2O2 = 2 a phenolic radical donor + 2 H2O</text>
        <dbReference type="Rhea" id="RHEA:56136"/>
        <dbReference type="ChEBI" id="CHEBI:15377"/>
        <dbReference type="ChEBI" id="CHEBI:16240"/>
        <dbReference type="ChEBI" id="CHEBI:139520"/>
        <dbReference type="ChEBI" id="CHEBI:139521"/>
        <dbReference type="EC" id="1.11.1.7"/>
    </reaction>
</comment>
<keyword evidence="6 20" id="KW-0575">Peroxidase</keyword>
<keyword evidence="7 20" id="KW-0349">Heme</keyword>
<feature type="binding site" evidence="17">
    <location>
        <position position="68"/>
    </location>
    <ligand>
        <name>Ca(2+)</name>
        <dbReference type="ChEBI" id="CHEBI:29108"/>
        <label>1</label>
    </ligand>
</feature>
<dbReference type="GO" id="GO:0020037">
    <property type="term" value="F:heme binding"/>
    <property type="evidence" value="ECO:0007669"/>
    <property type="project" value="UniProtKB-UniRule"/>
</dbReference>
<feature type="binding site" description="axial binding residue" evidence="17">
    <location>
        <position position="195"/>
    </location>
    <ligand>
        <name>heme b</name>
        <dbReference type="ChEBI" id="CHEBI:60344"/>
    </ligand>
    <ligandPart>
        <name>Fe</name>
        <dbReference type="ChEBI" id="CHEBI:18248"/>
    </ligandPart>
</feature>
<comment type="function">
    <text evidence="2">Removal of H(2)O(2), oxidation of toxic reductants, biosynthesis and degradation of lignin, suberization, auxin catabolism, response to environmental stresses such as wounding, pathogen attack and oxidative stress. These functions might be dependent on each isozyme/isoform in each plant tissue.</text>
</comment>
<keyword evidence="14" id="KW-0325">Glycoprotein</keyword>
<dbReference type="CDD" id="cd00693">
    <property type="entry name" value="secretory_peroxidase"/>
    <property type="match status" value="1"/>
</dbReference>
<dbReference type="GO" id="GO:0005576">
    <property type="term" value="C:extracellular region"/>
    <property type="evidence" value="ECO:0007669"/>
    <property type="project" value="UniProtKB-SubCell"/>
</dbReference>
<sequence>MATVTVRLLVLLTLMSTVAMKPSEAQLSPNFYANSCPNALSTIRTSIGTALAKDPTLAAALIRLEFHDCFVHGCDASILLEQSPTTNTTTEKTVPPNVSTRGYEAVDAAKAAVEAVCPGVVSCADVLAVAARDASAYTGGPSWDVKLGRRDSTSAYPDEVLTNLPYFKDDLQTLIDLFGRKGLGPRDMVALSGAHTLGQAQCFTFRDRIHGGNVTDIDDGFASDLRRQCPTVGGDSTLAAMDLTPDKFDNNYFRNIVQKKGLLKTDQVLFSGGLTDSIVVEYSRIPANFNVDFAAAMIKMGDLQPLTGSAGQIRRTCGAVNN</sequence>
<dbReference type="PROSITE" id="PS00436">
    <property type="entry name" value="PEROXIDASE_2"/>
    <property type="match status" value="1"/>
</dbReference>
<evidence type="ECO:0000256" key="11">
    <source>
        <dbReference type="ARBA" id="ARBA00023002"/>
    </source>
</evidence>
<comment type="subcellular location">
    <subcellularLocation>
        <location evidence="3 20">Secreted</location>
    </subcellularLocation>
</comment>
<dbReference type="InterPro" id="IPR000823">
    <property type="entry name" value="Peroxidase_pln"/>
</dbReference>
<evidence type="ECO:0000256" key="7">
    <source>
        <dbReference type="ARBA" id="ARBA00022617"/>
    </source>
</evidence>
<dbReference type="GO" id="GO:0006979">
    <property type="term" value="P:response to oxidative stress"/>
    <property type="evidence" value="ECO:0007669"/>
    <property type="project" value="UniProtKB-UniRule"/>
</dbReference>
<feature type="binding site" evidence="17">
    <location>
        <position position="91"/>
    </location>
    <ligand>
        <name>Ca(2+)</name>
        <dbReference type="ChEBI" id="CHEBI:29108"/>
        <label>1</label>
    </ligand>
</feature>
<dbReference type="GO" id="GO:0042744">
    <property type="term" value="P:hydrogen peroxide catabolic process"/>
    <property type="evidence" value="ECO:0007669"/>
    <property type="project" value="UniProtKB-KW"/>
</dbReference>
<dbReference type="Proteomes" id="UP001154282">
    <property type="component" value="Unassembled WGS sequence"/>
</dbReference>
<feature type="disulfide bond" evidence="19">
    <location>
        <begin position="123"/>
        <end position="317"/>
    </location>
</feature>
<evidence type="ECO:0000313" key="22">
    <source>
        <dbReference type="EMBL" id="CAI0401752.1"/>
    </source>
</evidence>
<dbReference type="EC" id="1.11.1.7" evidence="5 20"/>
<dbReference type="PANTHER" id="PTHR31388:SF115">
    <property type="entry name" value="PEROXIDASE 5"/>
    <property type="match status" value="1"/>
</dbReference>
<dbReference type="InterPro" id="IPR019794">
    <property type="entry name" value="Peroxidases_AS"/>
</dbReference>
<keyword evidence="20" id="KW-0376">Hydrogen peroxide</keyword>
<dbReference type="PANTHER" id="PTHR31388">
    <property type="entry name" value="PEROXIDASE 72-RELATED"/>
    <property type="match status" value="1"/>
</dbReference>
<protein>
    <recommendedName>
        <fullName evidence="5 20">Peroxidase</fullName>
        <ecNumber evidence="5 20">1.11.1.7</ecNumber>
    </recommendedName>
</protein>
<evidence type="ECO:0000256" key="17">
    <source>
        <dbReference type="PIRSR" id="PIRSR600823-3"/>
    </source>
</evidence>